<dbReference type="AlphaFoldDB" id="A0A1I7WUE8"/>
<dbReference type="GO" id="GO:0098609">
    <property type="term" value="P:cell-cell adhesion"/>
    <property type="evidence" value="ECO:0007669"/>
    <property type="project" value="TreeGrafter"/>
</dbReference>
<dbReference type="PROSITE" id="PS00660">
    <property type="entry name" value="FERM_1"/>
    <property type="match status" value="1"/>
</dbReference>
<dbReference type="Proteomes" id="UP000095283">
    <property type="component" value="Unplaced"/>
</dbReference>
<dbReference type="WBParaSite" id="Hba_08765">
    <property type="protein sequence ID" value="Hba_08765"/>
    <property type="gene ID" value="Hba_08765"/>
</dbReference>
<dbReference type="Gene3D" id="3.10.20.90">
    <property type="entry name" value="Phosphatidylinositol 3-kinase Catalytic Subunit, Chain A, domain 1"/>
    <property type="match status" value="1"/>
</dbReference>
<dbReference type="Gene3D" id="2.30.29.30">
    <property type="entry name" value="Pleckstrin-homology domain (PH domain)/Phosphotyrosine-binding domain (PTB)"/>
    <property type="match status" value="1"/>
</dbReference>
<dbReference type="InterPro" id="IPR019747">
    <property type="entry name" value="FERM_CS"/>
</dbReference>
<keyword evidence="1" id="KW-0812">Transmembrane</keyword>
<dbReference type="PANTHER" id="PTHR19981:SF1">
    <property type="entry name" value="RHEA, ISOFORM B"/>
    <property type="match status" value="1"/>
</dbReference>
<keyword evidence="1" id="KW-1133">Transmembrane helix</keyword>
<evidence type="ECO:0000259" key="2">
    <source>
        <dbReference type="Pfam" id="PF02174"/>
    </source>
</evidence>
<dbReference type="GO" id="GO:0005737">
    <property type="term" value="C:cytoplasm"/>
    <property type="evidence" value="ECO:0007669"/>
    <property type="project" value="TreeGrafter"/>
</dbReference>
<accession>A0A1I7WUE8</accession>
<evidence type="ECO:0000313" key="4">
    <source>
        <dbReference type="WBParaSite" id="Hba_08765"/>
    </source>
</evidence>
<evidence type="ECO:0000313" key="3">
    <source>
        <dbReference type="Proteomes" id="UP000095283"/>
    </source>
</evidence>
<feature type="domain" description="IRS-type PTB" evidence="2">
    <location>
        <begin position="70"/>
        <end position="116"/>
    </location>
</feature>
<name>A0A1I7WUE8_HETBA</name>
<organism evidence="3 4">
    <name type="scientific">Heterorhabditis bacteriophora</name>
    <name type="common">Entomopathogenic nematode worm</name>
    <dbReference type="NCBI Taxonomy" id="37862"/>
    <lineage>
        <taxon>Eukaryota</taxon>
        <taxon>Metazoa</taxon>
        <taxon>Ecdysozoa</taxon>
        <taxon>Nematoda</taxon>
        <taxon>Chromadorea</taxon>
        <taxon>Rhabditida</taxon>
        <taxon>Rhabditina</taxon>
        <taxon>Rhabditomorpha</taxon>
        <taxon>Strongyloidea</taxon>
        <taxon>Heterorhabditidae</taxon>
        <taxon>Heterorhabditis</taxon>
    </lineage>
</organism>
<keyword evidence="1" id="KW-0472">Membrane</keyword>
<dbReference type="GO" id="GO:0030036">
    <property type="term" value="P:actin cytoskeleton organization"/>
    <property type="evidence" value="ECO:0007669"/>
    <property type="project" value="TreeGrafter"/>
</dbReference>
<feature type="transmembrane region" description="Helical" evidence="1">
    <location>
        <begin position="147"/>
        <end position="165"/>
    </location>
</feature>
<dbReference type="GO" id="GO:0005886">
    <property type="term" value="C:plasma membrane"/>
    <property type="evidence" value="ECO:0007669"/>
    <property type="project" value="TreeGrafter"/>
</dbReference>
<dbReference type="InterPro" id="IPR011993">
    <property type="entry name" value="PH-like_dom_sf"/>
</dbReference>
<proteinExistence type="predicted"/>
<dbReference type="InterPro" id="IPR002404">
    <property type="entry name" value="IRS_PTB"/>
</dbReference>
<protein>
    <submittedName>
        <fullName evidence="4">LAGLIDADG_2 domain-containing protein</fullName>
    </submittedName>
</protein>
<dbReference type="PANTHER" id="PTHR19981">
    <property type="entry name" value="TALIN"/>
    <property type="match status" value="1"/>
</dbReference>
<evidence type="ECO:0000256" key="1">
    <source>
        <dbReference type="SAM" id="Phobius"/>
    </source>
</evidence>
<dbReference type="Pfam" id="PF02174">
    <property type="entry name" value="IRS"/>
    <property type="match status" value="1"/>
</dbReference>
<reference evidence="4" key="1">
    <citation type="submission" date="2016-11" db="UniProtKB">
        <authorList>
            <consortium name="WormBaseParasite"/>
        </authorList>
    </citation>
    <scope>IDENTIFICATION</scope>
</reference>
<dbReference type="GO" id="GO:0005925">
    <property type="term" value="C:focal adhesion"/>
    <property type="evidence" value="ECO:0007669"/>
    <property type="project" value="TreeGrafter"/>
</dbReference>
<sequence length="231" mass="26283">MAWVDHGKTLREQGVTEDETLLLRRKYFFRVSTPSQKRQLVIWEHFNVRLNTAIFQKTNQSSILNYAKSKDNEKKIVQKFFLKISQTINSDGYYSVKTADGEKIGQLIGGYIDIIMKKKRMKDHLGIEGDEGSTMLEDIVAPAKATLVKFLIFNIFILNLVIFLFQAQDINIALRGVLRTPQTNGFGYGYGINGAQYGAVSGDLQGQSMAKVRIFANRIFVSWTQLCRLTK</sequence>
<keyword evidence="3" id="KW-1185">Reference proteome</keyword>
<dbReference type="GO" id="GO:0005178">
    <property type="term" value="F:integrin binding"/>
    <property type="evidence" value="ECO:0007669"/>
    <property type="project" value="TreeGrafter"/>
</dbReference>